<evidence type="ECO:0000313" key="1">
    <source>
        <dbReference type="EMBL" id="STE02082.1"/>
    </source>
</evidence>
<organism evidence="1 2">
    <name type="scientific">Escherichia coli</name>
    <dbReference type="NCBI Taxonomy" id="562"/>
    <lineage>
        <taxon>Bacteria</taxon>
        <taxon>Pseudomonadati</taxon>
        <taxon>Pseudomonadota</taxon>
        <taxon>Gammaproteobacteria</taxon>
        <taxon>Enterobacterales</taxon>
        <taxon>Enterobacteriaceae</taxon>
        <taxon>Escherichia</taxon>
    </lineage>
</organism>
<sequence length="552" mass="59308">MGSVSQNLKATVSFGGKLDSSWRRSATDLRKNLQDVEQQAARLRKEQAELAAEMKRAALAGKRFKSMEDEYARLTAEIKKADAAQKKLNRSLERRDRLGRFMGKGKSLLAGTGKFAWNAGLAMGGGAVTTALGALIAPAAMNAQTAETAGKATAYGVDTRTYMNWDALAKQYDMTGDNIGDLFEEYLHKAGEYKQNGKQSSLSDAFETLGFEEGDLAGLSDKEQFEKIIDRALSLKDESKASFALDALFGGEASKLLMLIKRSGKSFQELLAEQDKYNLVTKEGVAGALAGNKAVSDLQQVFSSAVAEISGQLGAELAPAIQETAGDLAEWFKGGGIKKVVSFLRDTLYPAALKFGEGVIFVGKIIFAVAKKLAWLLPDEQGDQKQILEYVGRGDMTAARTVARNSGQDAWLDEQLKNNPDFEKNVREKYNAAKGFMGIVDTDAFHESVNSYLTPEKTFDFSLPAAQAGSAGKQDDPFASAGAWQAAVQAIPVEGGQSGAQLNDNSVKNYNFNIVAQPGQSEQGIADAIAGMTKNNPAFSGNNALWDGGSVW</sequence>
<evidence type="ECO:0000313" key="2">
    <source>
        <dbReference type="Proteomes" id="UP000255164"/>
    </source>
</evidence>
<name>A0A2S8JIV4_ECOLX</name>
<dbReference type="EMBL" id="UFZA01000001">
    <property type="protein sequence ID" value="STE02082.1"/>
    <property type="molecule type" value="Genomic_DNA"/>
</dbReference>
<evidence type="ECO:0008006" key="3">
    <source>
        <dbReference type="Google" id="ProtNLM"/>
    </source>
</evidence>
<reference evidence="1 2" key="1">
    <citation type="submission" date="2018-06" db="EMBL/GenBank/DDBJ databases">
        <authorList>
            <consortium name="Pathogen Informatics"/>
            <person name="Doyle S."/>
        </authorList>
    </citation>
    <scope>NUCLEOTIDE SEQUENCE [LARGE SCALE GENOMIC DNA]</scope>
    <source>
        <strain evidence="1 2">NCTC10082</strain>
    </source>
</reference>
<gene>
    <name evidence="1" type="ORF">NCTC10082_00363</name>
</gene>
<protein>
    <recommendedName>
        <fullName evidence="3">Phage tail tape measure protein</fullName>
    </recommendedName>
</protein>
<dbReference type="RefSeq" id="WP_000536044.1">
    <property type="nucleotide sequence ID" value="NZ_BLCF01000017.1"/>
</dbReference>
<dbReference type="AlphaFoldDB" id="A0A2S8JIV4"/>
<proteinExistence type="predicted"/>
<dbReference type="Proteomes" id="UP000255164">
    <property type="component" value="Unassembled WGS sequence"/>
</dbReference>
<accession>A0A2S8JIV4</accession>